<organism evidence="10 11">
    <name type="scientific">Papaver somniferum</name>
    <name type="common">Opium poppy</name>
    <dbReference type="NCBI Taxonomy" id="3469"/>
    <lineage>
        <taxon>Eukaryota</taxon>
        <taxon>Viridiplantae</taxon>
        <taxon>Streptophyta</taxon>
        <taxon>Embryophyta</taxon>
        <taxon>Tracheophyta</taxon>
        <taxon>Spermatophyta</taxon>
        <taxon>Magnoliopsida</taxon>
        <taxon>Ranunculales</taxon>
        <taxon>Papaveraceae</taxon>
        <taxon>Papaveroideae</taxon>
        <taxon>Papaver</taxon>
    </lineage>
</organism>
<dbReference type="Pfam" id="PF03094">
    <property type="entry name" value="Mlo"/>
    <property type="match status" value="2"/>
</dbReference>
<dbReference type="Proteomes" id="UP000316621">
    <property type="component" value="Chromosome 9"/>
</dbReference>
<protein>
    <recommendedName>
        <fullName evidence="12">MLO-like protein</fullName>
    </recommendedName>
</protein>
<feature type="compositionally biased region" description="Polar residues" evidence="8">
    <location>
        <begin position="989"/>
        <end position="1007"/>
    </location>
</feature>
<keyword evidence="6 9" id="KW-0472">Membrane</keyword>
<evidence type="ECO:0000256" key="7">
    <source>
        <dbReference type="ARBA" id="ARBA00023265"/>
    </source>
</evidence>
<evidence type="ECO:0000256" key="5">
    <source>
        <dbReference type="ARBA" id="ARBA00022989"/>
    </source>
</evidence>
<reference evidence="10 11" key="1">
    <citation type="journal article" date="2018" name="Science">
        <title>The opium poppy genome and morphinan production.</title>
        <authorList>
            <person name="Guo L."/>
            <person name="Winzer T."/>
            <person name="Yang X."/>
            <person name="Li Y."/>
            <person name="Ning Z."/>
            <person name="He Z."/>
            <person name="Teodor R."/>
            <person name="Lu Y."/>
            <person name="Bowser T.A."/>
            <person name="Graham I.A."/>
            <person name="Ye K."/>
        </authorList>
    </citation>
    <scope>NUCLEOTIDE SEQUENCE [LARGE SCALE GENOMIC DNA]</scope>
    <source>
        <strain evidence="11">cv. HN1</strain>
        <tissue evidence="10">Leaves</tissue>
    </source>
</reference>
<feature type="transmembrane region" description="Helical" evidence="9">
    <location>
        <begin position="246"/>
        <end position="264"/>
    </location>
</feature>
<dbReference type="InterPro" id="IPR004326">
    <property type="entry name" value="Mlo"/>
</dbReference>
<evidence type="ECO:0000256" key="3">
    <source>
        <dbReference type="ARBA" id="ARBA00022692"/>
    </source>
</evidence>
<feature type="transmembrane region" description="Helical" evidence="9">
    <location>
        <begin position="835"/>
        <end position="859"/>
    </location>
</feature>
<feature type="region of interest" description="Disordered" evidence="8">
    <location>
        <begin position="409"/>
        <end position="441"/>
    </location>
</feature>
<evidence type="ECO:0000256" key="6">
    <source>
        <dbReference type="ARBA" id="ARBA00023136"/>
    </source>
</evidence>
<evidence type="ECO:0000256" key="9">
    <source>
        <dbReference type="SAM" id="Phobius"/>
    </source>
</evidence>
<feature type="transmembrane region" description="Helical" evidence="9">
    <location>
        <begin position="172"/>
        <end position="195"/>
    </location>
</feature>
<feature type="transmembrane region" description="Helical" evidence="9">
    <location>
        <begin position="934"/>
        <end position="957"/>
    </location>
</feature>
<evidence type="ECO:0008006" key="12">
    <source>
        <dbReference type="Google" id="ProtNLM"/>
    </source>
</evidence>
<feature type="compositionally biased region" description="Polar residues" evidence="8">
    <location>
        <begin position="104"/>
        <end position="119"/>
    </location>
</feature>
<feature type="compositionally biased region" description="Polar residues" evidence="8">
    <location>
        <begin position="453"/>
        <end position="475"/>
    </location>
</feature>
<sequence length="1149" mass="129829">MAGSGGTGRSLEQTPTWAVAVVCFALVLISIIIEHIIHLIGKWFQRKHRKALYEALEKIKSELMLLGFLSLLLTVGQGPISKICIPKSVAATSHPCNGEEETRLNNNGGDKKTSSNADDNGSEDVVGTLGRKLLSNISRLSSNSTPSHRRVLAGGSTDGKVPFVSSDGIHQLHIIFVLAVSHVLYCILTMALGWLKAHLSPQSSTKFNFQKYINRSLEEDFKVVVGISPPIWFFAVLFLLFNTHGWFSYLWLPFIPFIIILLVGTKLQVIITRMGLMIQEKSDIVRGVPVVQPADDLFWFSRPRLILYLIHFVLFQNAFQLAFFVWTWWEFGLKSCLHEHIEDVVIRISMGALIQILCSYVTLPLYALVTQMGSSMKSTIFNDRIATALRKCIRRVIYGLETVAKKQIKQNQRSGTVTPMSSRPGTPLSSRPGTPTHGTSPIHLLRYYRQEADSSLQTSPRLSNIDNENWDSEGSPSPMHQHEYQLDSSSSHKHHFRSNLVGPTEEEVKETLSDLPPPSAPPATSRGQHEIDIGSMESSRPKPIMIEQTPTWAVAVVCFALVLISIIIEHIIHLIGKWLTKKRKRALYEALEKIKAELMLLGFISLLLTIGQVPISKICIPQSVANTWHPCSKQQEYDLYNIGSVTTSVTTAFHNTDSHKSNNLVGTPGRRLVSNSSYPLSSHRRALAGGGDYDGNKVPLVSPYGIHQLHIFIFVLALSHVLYCIVTMALGRLKMRHWKSWEKETKTAEYQFRHDPERFRFARDTSFGRRHLSSWSSSPALIWIAHLAPQSSVKFDFQKYIKRSLEEDFKVVVGISPPIWFFAVLFLLFNTHGWYSYLWLPFIPFIIILSVGTKLQVIVTRMGLRIQGKTDVVKGEFVVQPADDLFWFNRPRLILYLIHFVLFQNAFQLAFFAWTSYEFGLRSCFHAHLEDIVIRISMGALIQILCSYVTLPLYALVTQMGSSLKPTIFNDRVATALRKWHHTARKNIKQNQQSRTATGTPTSSRPATPSHRLSPGHPSKATYSMYRLSPPVNLSRYSPHNEADSLQTSPRLSIIGSENWDRDSEGSPVHQHQYQSDGSSSHHNRRRSKLGEGLMEEEMKDIQEMNLRDLPTTTSGTQIEIDIGSIVDNRSSQIYQKKISSLNFSFDKR</sequence>
<keyword evidence="4" id="KW-0611">Plant defense</keyword>
<accession>A0A4Y7KY96</accession>
<dbReference type="STRING" id="3469.A0A4Y7KY96"/>
<evidence type="ECO:0000313" key="11">
    <source>
        <dbReference type="Proteomes" id="UP000316621"/>
    </source>
</evidence>
<feature type="transmembrane region" description="Helical" evidence="9">
    <location>
        <begin position="305"/>
        <end position="329"/>
    </location>
</feature>
<proteinExistence type="inferred from homology"/>
<comment type="similarity">
    <text evidence="2">Belongs to the MLO family.</text>
</comment>
<dbReference type="AlphaFoldDB" id="A0A4Y7KY96"/>
<keyword evidence="3 9" id="KW-0812">Transmembrane</keyword>
<feature type="transmembrane region" description="Helical" evidence="9">
    <location>
        <begin position="552"/>
        <end position="575"/>
    </location>
</feature>
<feature type="transmembrane region" description="Helical" evidence="9">
    <location>
        <begin position="709"/>
        <end position="730"/>
    </location>
</feature>
<feature type="transmembrane region" description="Helical" evidence="9">
    <location>
        <begin position="893"/>
        <end position="914"/>
    </location>
</feature>
<dbReference type="GO" id="GO:0006952">
    <property type="term" value="P:defense response"/>
    <property type="evidence" value="ECO:0007669"/>
    <property type="project" value="UniProtKB-KW"/>
</dbReference>
<feature type="transmembrane region" description="Helical" evidence="9">
    <location>
        <begin position="596"/>
        <end position="615"/>
    </location>
</feature>
<feature type="region of interest" description="Disordered" evidence="8">
    <location>
        <begin position="453"/>
        <end position="528"/>
    </location>
</feature>
<dbReference type="EMBL" id="CM010723">
    <property type="protein sequence ID" value="RZC76895.1"/>
    <property type="molecule type" value="Genomic_DNA"/>
</dbReference>
<feature type="region of interest" description="Disordered" evidence="8">
    <location>
        <begin position="1057"/>
        <end position="1089"/>
    </location>
</feature>
<gene>
    <name evidence="10" type="ORF">C5167_001071</name>
</gene>
<feature type="region of interest" description="Disordered" evidence="8">
    <location>
        <begin position="984"/>
        <end position="1024"/>
    </location>
</feature>
<dbReference type="Gramene" id="RZC76895">
    <property type="protein sequence ID" value="RZC76895"/>
    <property type="gene ID" value="C5167_001071"/>
</dbReference>
<name>A0A4Y7KY96_PAPSO</name>
<feature type="transmembrane region" description="Helical" evidence="9">
    <location>
        <begin position="221"/>
        <end position="240"/>
    </location>
</feature>
<dbReference type="GO" id="GO:0016020">
    <property type="term" value="C:membrane"/>
    <property type="evidence" value="ECO:0007669"/>
    <property type="project" value="UniProtKB-SubCell"/>
</dbReference>
<comment type="subcellular location">
    <subcellularLocation>
        <location evidence="1">Membrane</location>
        <topology evidence="1">Multi-pass membrane protein</topology>
    </subcellularLocation>
</comment>
<keyword evidence="11" id="KW-1185">Reference proteome</keyword>
<feature type="compositionally biased region" description="Polar residues" evidence="8">
    <location>
        <begin position="409"/>
        <end position="439"/>
    </location>
</feature>
<dbReference type="OMA" id="ITIMCLE"/>
<evidence type="ECO:0000256" key="1">
    <source>
        <dbReference type="ARBA" id="ARBA00004141"/>
    </source>
</evidence>
<feature type="region of interest" description="Disordered" evidence="8">
    <location>
        <begin position="94"/>
        <end position="123"/>
    </location>
</feature>
<dbReference type="PANTHER" id="PTHR31942">
    <property type="entry name" value="MLO-LIKE PROTEIN 1"/>
    <property type="match status" value="1"/>
</dbReference>
<dbReference type="PANTHER" id="PTHR31942:SF128">
    <property type="entry name" value="MLO-LIKE PROTEIN"/>
    <property type="match status" value="1"/>
</dbReference>
<evidence type="ECO:0000256" key="2">
    <source>
        <dbReference type="ARBA" id="ARBA00006574"/>
    </source>
</evidence>
<evidence type="ECO:0000256" key="8">
    <source>
        <dbReference type="SAM" id="MobiDB-lite"/>
    </source>
</evidence>
<feature type="transmembrane region" description="Helical" evidence="9">
    <location>
        <begin position="809"/>
        <end position="829"/>
    </location>
</feature>
<evidence type="ECO:0000256" key="4">
    <source>
        <dbReference type="ARBA" id="ARBA00022821"/>
    </source>
</evidence>
<keyword evidence="5 9" id="KW-1133">Transmembrane helix</keyword>
<feature type="transmembrane region" description="Helical" evidence="9">
    <location>
        <begin position="17"/>
        <end position="41"/>
    </location>
</feature>
<keyword evidence="7" id="KW-0568">Pathogenesis-related protein</keyword>
<feature type="compositionally biased region" description="Polar residues" evidence="8">
    <location>
        <begin position="1070"/>
        <end position="1081"/>
    </location>
</feature>
<evidence type="ECO:0000313" key="10">
    <source>
        <dbReference type="EMBL" id="RZC76895.1"/>
    </source>
</evidence>